<dbReference type="SUPFAM" id="SSF53639">
    <property type="entry name" value="AraD/HMP-PK domain-like"/>
    <property type="match status" value="1"/>
</dbReference>
<proteinExistence type="predicted"/>
<feature type="domain" description="Class II aldolase/adducin N-terminal" evidence="3">
    <location>
        <begin position="13"/>
        <end position="74"/>
    </location>
</feature>
<dbReference type="AlphaFoldDB" id="X0XKC2"/>
<organism evidence="4">
    <name type="scientific">marine sediment metagenome</name>
    <dbReference type="NCBI Taxonomy" id="412755"/>
    <lineage>
        <taxon>unclassified sequences</taxon>
        <taxon>metagenomes</taxon>
        <taxon>ecological metagenomes</taxon>
    </lineage>
</organism>
<sequence>IVPRDVEGQALLSKVPILSAEMVVKPGELADEIARLMGEHRVVLVRGHGTFAASQLLEEAYYYTVVLEQSCRLLYLLKALQVDPGITPV</sequence>
<protein>
    <recommendedName>
        <fullName evidence="3">Class II aldolase/adducin N-terminal domain-containing protein</fullName>
    </recommendedName>
</protein>
<comment type="caution">
    <text evidence="4">The sequence shown here is derived from an EMBL/GenBank/DDBJ whole genome shotgun (WGS) entry which is preliminary data.</text>
</comment>
<dbReference type="GO" id="GO:0046872">
    <property type="term" value="F:metal ion binding"/>
    <property type="evidence" value="ECO:0007669"/>
    <property type="project" value="UniProtKB-KW"/>
</dbReference>
<evidence type="ECO:0000259" key="3">
    <source>
        <dbReference type="Pfam" id="PF00596"/>
    </source>
</evidence>
<dbReference type="InterPro" id="IPR036409">
    <property type="entry name" value="Aldolase_II/adducin_N_sf"/>
</dbReference>
<dbReference type="Gene3D" id="3.40.225.10">
    <property type="entry name" value="Class II aldolase/adducin N-terminal domain"/>
    <property type="match status" value="1"/>
</dbReference>
<gene>
    <name evidence="4" type="ORF">S01H1_79872</name>
</gene>
<name>X0XKC2_9ZZZZ</name>
<evidence type="ECO:0000256" key="2">
    <source>
        <dbReference type="ARBA" id="ARBA00023239"/>
    </source>
</evidence>
<dbReference type="InterPro" id="IPR050197">
    <property type="entry name" value="Aldolase_class_II_sugar_metab"/>
</dbReference>
<dbReference type="GO" id="GO:0016832">
    <property type="term" value="F:aldehyde-lyase activity"/>
    <property type="evidence" value="ECO:0007669"/>
    <property type="project" value="TreeGrafter"/>
</dbReference>
<dbReference type="GO" id="GO:0019323">
    <property type="term" value="P:pentose catabolic process"/>
    <property type="evidence" value="ECO:0007669"/>
    <property type="project" value="TreeGrafter"/>
</dbReference>
<feature type="non-terminal residue" evidence="4">
    <location>
        <position position="1"/>
    </location>
</feature>
<dbReference type="PANTHER" id="PTHR22789">
    <property type="entry name" value="FUCULOSE PHOSPHATE ALDOLASE"/>
    <property type="match status" value="1"/>
</dbReference>
<dbReference type="EMBL" id="BARS01053885">
    <property type="protein sequence ID" value="GAG43605.1"/>
    <property type="molecule type" value="Genomic_DNA"/>
</dbReference>
<evidence type="ECO:0000313" key="4">
    <source>
        <dbReference type="EMBL" id="GAG43605.1"/>
    </source>
</evidence>
<keyword evidence="1" id="KW-0479">Metal-binding</keyword>
<dbReference type="InterPro" id="IPR001303">
    <property type="entry name" value="Aldolase_II/adducin_N"/>
</dbReference>
<dbReference type="Pfam" id="PF00596">
    <property type="entry name" value="Aldolase_II"/>
    <property type="match status" value="1"/>
</dbReference>
<evidence type="ECO:0000256" key="1">
    <source>
        <dbReference type="ARBA" id="ARBA00022723"/>
    </source>
</evidence>
<dbReference type="GO" id="GO:0005829">
    <property type="term" value="C:cytosol"/>
    <property type="evidence" value="ECO:0007669"/>
    <property type="project" value="TreeGrafter"/>
</dbReference>
<accession>X0XKC2</accession>
<reference evidence="4" key="1">
    <citation type="journal article" date="2014" name="Front. Microbiol.">
        <title>High frequency of phylogenetically diverse reductive dehalogenase-homologous genes in deep subseafloor sedimentary metagenomes.</title>
        <authorList>
            <person name="Kawai M."/>
            <person name="Futagami T."/>
            <person name="Toyoda A."/>
            <person name="Takaki Y."/>
            <person name="Nishi S."/>
            <person name="Hori S."/>
            <person name="Arai W."/>
            <person name="Tsubouchi T."/>
            <person name="Morono Y."/>
            <person name="Uchiyama I."/>
            <person name="Ito T."/>
            <person name="Fujiyama A."/>
            <person name="Inagaki F."/>
            <person name="Takami H."/>
        </authorList>
    </citation>
    <scope>NUCLEOTIDE SEQUENCE</scope>
    <source>
        <strain evidence="4">Expedition CK06-06</strain>
    </source>
</reference>
<dbReference type="PANTHER" id="PTHR22789:SF0">
    <property type="entry name" value="3-OXO-TETRONATE 4-PHOSPHATE DECARBOXYLASE-RELATED"/>
    <property type="match status" value="1"/>
</dbReference>
<keyword evidence="2" id="KW-0456">Lyase</keyword>